<dbReference type="KEGG" id="soe:110801879"/>
<dbReference type="PANTHER" id="PTHR31672">
    <property type="entry name" value="BNACNNG10540D PROTEIN"/>
    <property type="match status" value="1"/>
</dbReference>
<reference evidence="1" key="1">
    <citation type="journal article" date="2021" name="Nat. Commun.">
        <title>Genomic analyses provide insights into spinach domestication and the genetic basis of agronomic traits.</title>
        <authorList>
            <person name="Cai X."/>
            <person name="Sun X."/>
            <person name="Xu C."/>
            <person name="Sun H."/>
            <person name="Wang X."/>
            <person name="Ge C."/>
            <person name="Zhang Z."/>
            <person name="Wang Q."/>
            <person name="Fei Z."/>
            <person name="Jiao C."/>
            <person name="Wang Q."/>
        </authorList>
    </citation>
    <scope>NUCLEOTIDE SEQUENCE [LARGE SCALE GENOMIC DNA]</scope>
    <source>
        <strain evidence="1">cv. Varoflay</strain>
    </source>
</reference>
<gene>
    <name evidence="2" type="primary">LOC110801879</name>
</gene>
<dbReference type="AlphaFoldDB" id="A0A9R0J7Q0"/>
<dbReference type="CDD" id="cd22157">
    <property type="entry name" value="F-box_AtFBW1-like"/>
    <property type="match status" value="1"/>
</dbReference>
<name>A0A9R0J7Q0_SPIOL</name>
<dbReference type="OrthoDB" id="591557at2759"/>
<sequence length="378" mass="43076">MQNVEEKSQSQVPTLPDHLIVEDILPRLPVKSLIRFKSVCKYWLSTTTTKDFTKRHLKFSSPQILLHSREQNRFATLSLDESCDNVKELVNLEYSNNGGKSFCVLGSCNGLVCLFIFNGNNLLGHFRLWNPASHCYHDIAGPNGCFLMVIGAGFGYISSIDDYRLAYILINDEDDLINVYLFSSTTGKWEKTDSSSSIPECIRINFPSVPTLINDTLYWPLDLNEENATNYIVGVNLLTGKLSKILLMDPHYPRIPSYYLWCYRTKIFSMKGKLLYCTRPNYRESEVWIQKSDESGWKKLFCFKPSCISLLYLTESGKFLVISSAKQLMLLTKTQMFVRQFDQGISVSGYFDEFSKALEYKESLVSPVLTAAGIGTEL</sequence>
<proteinExistence type="predicted"/>
<dbReference type="RefSeq" id="XP_021862978.1">
    <property type="nucleotide sequence ID" value="XM_022007286.2"/>
</dbReference>
<dbReference type="SUPFAM" id="SSF69304">
    <property type="entry name" value="Tricorn protease N-terminal domain"/>
    <property type="match status" value="1"/>
</dbReference>
<accession>A0A9R0J7Q0</accession>
<dbReference type="PANTHER" id="PTHR31672:SF13">
    <property type="entry name" value="F-BOX PROTEIN CPR30-LIKE"/>
    <property type="match status" value="1"/>
</dbReference>
<protein>
    <submittedName>
        <fullName evidence="2">F-box/kelch-repeat protein At3g23880-like</fullName>
    </submittedName>
</protein>
<dbReference type="GeneID" id="110801879"/>
<reference evidence="2" key="2">
    <citation type="submission" date="2025-08" db="UniProtKB">
        <authorList>
            <consortium name="RefSeq"/>
        </authorList>
    </citation>
    <scope>IDENTIFICATION</scope>
    <source>
        <tissue evidence="2">Leaf</tissue>
    </source>
</reference>
<dbReference type="SUPFAM" id="SSF81383">
    <property type="entry name" value="F-box domain"/>
    <property type="match status" value="1"/>
</dbReference>
<keyword evidence="1" id="KW-1185">Reference proteome</keyword>
<dbReference type="Gene3D" id="1.20.1280.50">
    <property type="match status" value="1"/>
</dbReference>
<evidence type="ECO:0000313" key="2">
    <source>
        <dbReference type="RefSeq" id="XP_021862978.1"/>
    </source>
</evidence>
<dbReference type="InterPro" id="IPR050796">
    <property type="entry name" value="SCF_F-box_component"/>
</dbReference>
<dbReference type="InterPro" id="IPR036047">
    <property type="entry name" value="F-box-like_dom_sf"/>
</dbReference>
<dbReference type="Proteomes" id="UP000813463">
    <property type="component" value="Chromosome 4"/>
</dbReference>
<organism evidence="1 2">
    <name type="scientific">Spinacia oleracea</name>
    <name type="common">Spinach</name>
    <dbReference type="NCBI Taxonomy" id="3562"/>
    <lineage>
        <taxon>Eukaryota</taxon>
        <taxon>Viridiplantae</taxon>
        <taxon>Streptophyta</taxon>
        <taxon>Embryophyta</taxon>
        <taxon>Tracheophyta</taxon>
        <taxon>Spermatophyta</taxon>
        <taxon>Magnoliopsida</taxon>
        <taxon>eudicotyledons</taxon>
        <taxon>Gunneridae</taxon>
        <taxon>Pentapetalae</taxon>
        <taxon>Caryophyllales</taxon>
        <taxon>Chenopodiaceae</taxon>
        <taxon>Chenopodioideae</taxon>
        <taxon>Anserineae</taxon>
        <taxon>Spinacia</taxon>
    </lineage>
</organism>
<evidence type="ECO:0000313" key="1">
    <source>
        <dbReference type="Proteomes" id="UP000813463"/>
    </source>
</evidence>